<dbReference type="GO" id="GO:0060271">
    <property type="term" value="P:cilium assembly"/>
    <property type="evidence" value="ECO:0007669"/>
    <property type="project" value="TreeGrafter"/>
</dbReference>
<evidence type="ECO:0000313" key="4">
    <source>
        <dbReference type="Proteomes" id="UP000694414"/>
    </source>
</evidence>
<dbReference type="AlphaFoldDB" id="A0A8C8Z6N4"/>
<dbReference type="PANTHER" id="PTHR15654:SF2">
    <property type="entry name" value="COILED-COIL DOMAIN-CONTAINING PROTEIN 113"/>
    <property type="match status" value="1"/>
</dbReference>
<dbReference type="Proteomes" id="UP000694414">
    <property type="component" value="Unplaced"/>
</dbReference>
<dbReference type="Ensembl" id="ENSPSMT00000014453.1">
    <property type="protein sequence ID" value="ENSPSMP00000012392.1"/>
    <property type="gene ID" value="ENSPSMG00000008930.1"/>
</dbReference>
<organism evidence="3 4">
    <name type="scientific">Prolemur simus</name>
    <name type="common">Greater bamboo lemur</name>
    <name type="synonym">Hapalemur simus</name>
    <dbReference type="NCBI Taxonomy" id="1328070"/>
    <lineage>
        <taxon>Eukaryota</taxon>
        <taxon>Metazoa</taxon>
        <taxon>Chordata</taxon>
        <taxon>Craniata</taxon>
        <taxon>Vertebrata</taxon>
        <taxon>Euteleostomi</taxon>
        <taxon>Mammalia</taxon>
        <taxon>Eutheria</taxon>
        <taxon>Euarchontoglires</taxon>
        <taxon>Primates</taxon>
        <taxon>Strepsirrhini</taxon>
        <taxon>Lemuriformes</taxon>
        <taxon>Lemuridae</taxon>
        <taxon>Prolemur</taxon>
    </lineage>
</organism>
<sequence>MSDEDNESESVSVHTESQAGEENELPVIQLCRLVEELSYGNSALKIETEMFEKYYSKLEPREHRPSRISEIKISAAEYVQLRGRRRSKSRTGMDRLIGLTVDQKLELIQKELEDMKDEIRHMRANAERDLQHHEAIIEEADIRWTEVQREVQEFEKDILKTISKKKGSILATEKVMKYIEDMNRRRGNMKDNYV</sequence>
<evidence type="ECO:0000256" key="1">
    <source>
        <dbReference type="SAM" id="Coils"/>
    </source>
</evidence>
<feature type="coiled-coil region" evidence="1">
    <location>
        <begin position="105"/>
        <end position="157"/>
    </location>
</feature>
<reference evidence="3" key="2">
    <citation type="submission" date="2025-09" db="UniProtKB">
        <authorList>
            <consortium name="Ensembl"/>
        </authorList>
    </citation>
    <scope>IDENTIFICATION</scope>
</reference>
<accession>A0A8C8Z6N4</accession>
<dbReference type="GO" id="GO:0005930">
    <property type="term" value="C:axoneme"/>
    <property type="evidence" value="ECO:0007669"/>
    <property type="project" value="TreeGrafter"/>
</dbReference>
<feature type="region of interest" description="Disordered" evidence="2">
    <location>
        <begin position="1"/>
        <end position="22"/>
    </location>
</feature>
<dbReference type="GO" id="GO:0036064">
    <property type="term" value="C:ciliary basal body"/>
    <property type="evidence" value="ECO:0007669"/>
    <property type="project" value="TreeGrafter"/>
</dbReference>
<reference evidence="3" key="1">
    <citation type="submission" date="2025-08" db="UniProtKB">
        <authorList>
            <consortium name="Ensembl"/>
        </authorList>
    </citation>
    <scope>IDENTIFICATION</scope>
</reference>
<evidence type="ECO:0000256" key="2">
    <source>
        <dbReference type="SAM" id="MobiDB-lite"/>
    </source>
</evidence>
<keyword evidence="4" id="KW-1185">Reference proteome</keyword>
<proteinExistence type="predicted"/>
<evidence type="ECO:0000313" key="3">
    <source>
        <dbReference type="Ensembl" id="ENSPSMP00000012392.1"/>
    </source>
</evidence>
<name>A0A8C8Z6N4_PROSS</name>
<protein>
    <submittedName>
        <fullName evidence="3">Uncharacterized protein</fullName>
    </submittedName>
</protein>
<dbReference type="InterPro" id="IPR051885">
    <property type="entry name" value="CC_CF"/>
</dbReference>
<dbReference type="PANTHER" id="PTHR15654">
    <property type="entry name" value="COILED-COIL DOMAIN-CONTAINING PROTEIN 113-RELATED"/>
    <property type="match status" value="1"/>
</dbReference>
<dbReference type="GeneTree" id="ENSGT00940000170299"/>
<keyword evidence="1" id="KW-0175">Coiled coil</keyword>